<dbReference type="EMBL" id="CAVMJV010000002">
    <property type="protein sequence ID" value="CAK5015228.1"/>
    <property type="molecule type" value="Genomic_DNA"/>
</dbReference>
<dbReference type="Proteomes" id="UP001497535">
    <property type="component" value="Unassembled WGS sequence"/>
</dbReference>
<sequence>MIKDKNISINVINTKRRTKSCESFKNDEKEDENENENRRSLEEIWDEVTRNRQKGCRKIGLWKIGLQDFSEIWAPTFRKIGLQRNFGL</sequence>
<keyword evidence="2" id="KW-1185">Reference proteome</keyword>
<organism evidence="1 2">
    <name type="scientific">Meloidogyne enterolobii</name>
    <name type="common">Root-knot nematode worm</name>
    <name type="synonym">Meloidogyne mayaguensis</name>
    <dbReference type="NCBI Taxonomy" id="390850"/>
    <lineage>
        <taxon>Eukaryota</taxon>
        <taxon>Metazoa</taxon>
        <taxon>Ecdysozoa</taxon>
        <taxon>Nematoda</taxon>
        <taxon>Chromadorea</taxon>
        <taxon>Rhabditida</taxon>
        <taxon>Tylenchina</taxon>
        <taxon>Tylenchomorpha</taxon>
        <taxon>Tylenchoidea</taxon>
        <taxon>Meloidogynidae</taxon>
        <taxon>Meloidogyninae</taxon>
        <taxon>Meloidogyne</taxon>
    </lineage>
</organism>
<gene>
    <name evidence="1" type="ORF">MENTE1834_LOCUS2946</name>
</gene>
<accession>A0ACB0XSH2</accession>
<evidence type="ECO:0000313" key="1">
    <source>
        <dbReference type="EMBL" id="CAK5015228.1"/>
    </source>
</evidence>
<reference evidence="1" key="1">
    <citation type="submission" date="2023-11" db="EMBL/GenBank/DDBJ databases">
        <authorList>
            <person name="Poullet M."/>
        </authorList>
    </citation>
    <scope>NUCLEOTIDE SEQUENCE</scope>
    <source>
        <strain evidence="1">E1834</strain>
    </source>
</reference>
<comment type="caution">
    <text evidence="1">The sequence shown here is derived from an EMBL/GenBank/DDBJ whole genome shotgun (WGS) entry which is preliminary data.</text>
</comment>
<evidence type="ECO:0000313" key="2">
    <source>
        <dbReference type="Proteomes" id="UP001497535"/>
    </source>
</evidence>
<protein>
    <submittedName>
        <fullName evidence="1">Uncharacterized protein</fullName>
    </submittedName>
</protein>
<name>A0ACB0XSH2_MELEN</name>
<proteinExistence type="predicted"/>